<evidence type="ECO:0000313" key="9">
    <source>
        <dbReference type="EMBL" id="AKD53620.1"/>
    </source>
</evidence>
<dbReference type="Proteomes" id="UP000033054">
    <property type="component" value="Chromosome"/>
</dbReference>
<reference evidence="9 10" key="1">
    <citation type="journal article" date="2014" name="Curr. Microbiol.">
        <title>Spirosoma radiotolerans sp. nov., a gamma-radiation-resistant bacterium isolated from gamma ray-irradiated soil.</title>
        <authorList>
            <person name="Lee J.J."/>
            <person name="Srinivasan S."/>
            <person name="Lim S."/>
            <person name="Joe M."/>
            <person name="Im S."/>
            <person name="Bae S.I."/>
            <person name="Park K.R."/>
            <person name="Han J.H."/>
            <person name="Park S.H."/>
            <person name="Joo B.M."/>
            <person name="Park S.J."/>
            <person name="Kim M.K."/>
        </authorList>
    </citation>
    <scope>NUCLEOTIDE SEQUENCE [LARGE SCALE GENOMIC DNA]</scope>
    <source>
        <strain evidence="9 10">DG5A</strain>
    </source>
</reference>
<keyword evidence="3 9" id="KW-0808">Transferase</keyword>
<keyword evidence="4 7" id="KW-0812">Transmembrane</keyword>
<dbReference type="PANTHER" id="PTHR30576:SF0">
    <property type="entry name" value="UNDECAPRENYL-PHOSPHATE N-ACETYLGALACTOSAMINYL 1-PHOSPHATE TRANSFERASE-RELATED"/>
    <property type="match status" value="1"/>
</dbReference>
<dbReference type="OrthoDB" id="9774190at2"/>
<dbReference type="AlphaFoldDB" id="A0A0E3ZT03"/>
<evidence type="ECO:0000256" key="7">
    <source>
        <dbReference type="SAM" id="Phobius"/>
    </source>
</evidence>
<feature type="transmembrane region" description="Helical" evidence="7">
    <location>
        <begin position="276"/>
        <end position="296"/>
    </location>
</feature>
<sequence>MRHRYSILFFPLHVIVDFLSLNVAFVGAYWLKFQQVEHVTQPPYAAFWALFNMIWLLEILIIKPYTFPRQLFKVYHLIKKLLILMAIHIAIISIYWVAVKGYYYSREHLLYTYILFTGMALAFRVGSLVFLREYRARGYNNRRYIIVGYGKLAVSIQNFYNAHPEMGFRFYGYFDQPSAENGGLLKGSYDDLSAYIKQEDIDCVYCCMPYIDNRYLKIIAENAEAADYQVKLLVDFRGFLARGASVEYHDFLPVLNLSSQMLADFQVNTLKRSFDLLFSIAALGLGMPLFIVLATITKFTSAGPIFYAQERIGRGGKPFKIYKFRSMYVDSEKSGPVLSGGLLDNRITPWGRFMRSTRLDEVPQFYNVLIGDMSVVGPRPERQHFIDQIVEIAPEYRSLLKVKPGITSIGQIKYGYASNIDEMVQRLRYDLLYPKRRSFLFDMWIIAQTLRVMAQGRGK</sequence>
<dbReference type="Pfam" id="PF13727">
    <property type="entry name" value="CoA_binding_3"/>
    <property type="match status" value="1"/>
</dbReference>
<evidence type="ECO:0000256" key="3">
    <source>
        <dbReference type="ARBA" id="ARBA00022679"/>
    </source>
</evidence>
<evidence type="ECO:0000256" key="5">
    <source>
        <dbReference type="ARBA" id="ARBA00022989"/>
    </source>
</evidence>
<feature type="transmembrane region" description="Helical" evidence="7">
    <location>
        <begin position="43"/>
        <end position="61"/>
    </location>
</feature>
<evidence type="ECO:0000259" key="8">
    <source>
        <dbReference type="Pfam" id="PF02397"/>
    </source>
</evidence>
<evidence type="ECO:0000313" key="10">
    <source>
        <dbReference type="Proteomes" id="UP000033054"/>
    </source>
</evidence>
<dbReference type="HOGENOM" id="CLU_024920_0_1_10"/>
<dbReference type="InterPro" id="IPR017475">
    <property type="entry name" value="EPS_sugar_tfrase"/>
</dbReference>
<dbReference type="RefSeq" id="WP_046375205.1">
    <property type="nucleotide sequence ID" value="NZ_CP010429.1"/>
</dbReference>
<feature type="transmembrane region" description="Helical" evidence="7">
    <location>
        <begin position="81"/>
        <end position="98"/>
    </location>
</feature>
<keyword evidence="10" id="KW-1185">Reference proteome</keyword>
<gene>
    <name evidence="9" type="ORF">SD10_00570</name>
</gene>
<comment type="similarity">
    <text evidence="2">Belongs to the bacterial sugar transferase family.</text>
</comment>
<name>A0A0E3ZT03_9BACT</name>
<feature type="transmembrane region" description="Helical" evidence="7">
    <location>
        <begin position="7"/>
        <end position="31"/>
    </location>
</feature>
<feature type="domain" description="Bacterial sugar transferase" evidence="8">
    <location>
        <begin position="271"/>
        <end position="453"/>
    </location>
</feature>
<protein>
    <submittedName>
        <fullName evidence="9">Polyprenyl glycosylphosphotransferase</fullName>
    </submittedName>
</protein>
<evidence type="ECO:0000256" key="1">
    <source>
        <dbReference type="ARBA" id="ARBA00004141"/>
    </source>
</evidence>
<evidence type="ECO:0000256" key="6">
    <source>
        <dbReference type="ARBA" id="ARBA00023136"/>
    </source>
</evidence>
<evidence type="ECO:0000256" key="4">
    <source>
        <dbReference type="ARBA" id="ARBA00022692"/>
    </source>
</evidence>
<keyword evidence="6 7" id="KW-0472">Membrane</keyword>
<dbReference type="NCBIfam" id="TIGR03025">
    <property type="entry name" value="EPS_sugtrans"/>
    <property type="match status" value="1"/>
</dbReference>
<dbReference type="KEGG" id="srd:SD10_00570"/>
<feature type="transmembrane region" description="Helical" evidence="7">
    <location>
        <begin position="110"/>
        <end position="131"/>
    </location>
</feature>
<dbReference type="InterPro" id="IPR036291">
    <property type="entry name" value="NAD(P)-bd_dom_sf"/>
</dbReference>
<dbReference type="PANTHER" id="PTHR30576">
    <property type="entry name" value="COLANIC BIOSYNTHESIS UDP-GLUCOSE LIPID CARRIER TRANSFERASE"/>
    <property type="match status" value="1"/>
</dbReference>
<dbReference type="Pfam" id="PF02397">
    <property type="entry name" value="Bac_transf"/>
    <property type="match status" value="1"/>
</dbReference>
<accession>A0A0E3ZT03</accession>
<dbReference type="InterPro" id="IPR003362">
    <property type="entry name" value="Bact_transf"/>
</dbReference>
<dbReference type="STRING" id="1379870.SD10_00570"/>
<proteinExistence type="inferred from homology"/>
<dbReference type="EMBL" id="CP010429">
    <property type="protein sequence ID" value="AKD53620.1"/>
    <property type="molecule type" value="Genomic_DNA"/>
</dbReference>
<evidence type="ECO:0000256" key="2">
    <source>
        <dbReference type="ARBA" id="ARBA00006464"/>
    </source>
</evidence>
<dbReference type="Gene3D" id="3.40.50.720">
    <property type="entry name" value="NAD(P)-binding Rossmann-like Domain"/>
    <property type="match status" value="1"/>
</dbReference>
<comment type="subcellular location">
    <subcellularLocation>
        <location evidence="1">Membrane</location>
        <topology evidence="1">Multi-pass membrane protein</topology>
    </subcellularLocation>
</comment>
<dbReference type="SUPFAM" id="SSF51735">
    <property type="entry name" value="NAD(P)-binding Rossmann-fold domains"/>
    <property type="match status" value="1"/>
</dbReference>
<organism evidence="9 10">
    <name type="scientific">Spirosoma radiotolerans</name>
    <dbReference type="NCBI Taxonomy" id="1379870"/>
    <lineage>
        <taxon>Bacteria</taxon>
        <taxon>Pseudomonadati</taxon>
        <taxon>Bacteroidota</taxon>
        <taxon>Cytophagia</taxon>
        <taxon>Cytophagales</taxon>
        <taxon>Cytophagaceae</taxon>
        <taxon>Spirosoma</taxon>
    </lineage>
</organism>
<dbReference type="GO" id="GO:0016020">
    <property type="term" value="C:membrane"/>
    <property type="evidence" value="ECO:0007669"/>
    <property type="project" value="UniProtKB-SubCell"/>
</dbReference>
<dbReference type="GO" id="GO:0016780">
    <property type="term" value="F:phosphotransferase activity, for other substituted phosphate groups"/>
    <property type="evidence" value="ECO:0007669"/>
    <property type="project" value="TreeGrafter"/>
</dbReference>
<dbReference type="PATRIC" id="fig|1379870.5.peg.125"/>
<keyword evidence="5 7" id="KW-1133">Transmembrane helix</keyword>